<dbReference type="InterPro" id="IPR032313">
    <property type="entry name" value="DUF4980"/>
</dbReference>
<dbReference type="AlphaFoldDB" id="A0AAW4NLD8"/>
<dbReference type="PROSITE" id="PS00609">
    <property type="entry name" value="GLYCOSYL_HYDROL_F32"/>
    <property type="match status" value="1"/>
</dbReference>
<evidence type="ECO:0000259" key="6">
    <source>
        <dbReference type="Pfam" id="PF16352"/>
    </source>
</evidence>
<dbReference type="PANTHER" id="PTHR42800:SF1">
    <property type="entry name" value="EXOINULINASE INUD (AFU_ORTHOLOGUE AFUA_5G00480)"/>
    <property type="match status" value="1"/>
</dbReference>
<dbReference type="GO" id="GO:0005987">
    <property type="term" value="P:sucrose catabolic process"/>
    <property type="evidence" value="ECO:0007669"/>
    <property type="project" value="TreeGrafter"/>
</dbReference>
<dbReference type="InterPro" id="IPR013189">
    <property type="entry name" value="Glyco_hydro_32_C"/>
</dbReference>
<dbReference type="InterPro" id="IPR018053">
    <property type="entry name" value="Glyco_hydro_32_AS"/>
</dbReference>
<evidence type="ECO:0000259" key="4">
    <source>
        <dbReference type="Pfam" id="PF00251"/>
    </source>
</evidence>
<name>A0AAW4NLD8_9BACT</name>
<proteinExistence type="inferred from homology"/>
<evidence type="ECO:0000259" key="5">
    <source>
        <dbReference type="Pfam" id="PF08244"/>
    </source>
</evidence>
<reference evidence="7" key="1">
    <citation type="submission" date="2021-07" db="EMBL/GenBank/DDBJ databases">
        <title>Genomic diversity and antimicrobial resistance of Prevotella spp. isolated from chronic lung disease airways.</title>
        <authorList>
            <person name="Webb K.A."/>
            <person name="Olagoke O.S."/>
            <person name="Baird T."/>
            <person name="Neill J."/>
            <person name="Pham A."/>
            <person name="Wells T.J."/>
            <person name="Ramsay K.A."/>
            <person name="Bell S.C."/>
            <person name="Sarovich D.S."/>
            <person name="Price E.P."/>
        </authorList>
    </citation>
    <scope>NUCLEOTIDE SEQUENCE</scope>
    <source>
        <strain evidence="7">SCHI0047.S.3</strain>
    </source>
</reference>
<protein>
    <submittedName>
        <fullName evidence="7">DUF4980 domain-containing protein</fullName>
    </submittedName>
</protein>
<evidence type="ECO:0000256" key="2">
    <source>
        <dbReference type="ARBA" id="ARBA00023295"/>
    </source>
</evidence>
<feature type="domain" description="Glycosyl hydrolase family 32 N-terminal" evidence="4">
    <location>
        <begin position="128"/>
        <end position="418"/>
    </location>
</feature>
<feature type="domain" description="DUF4980" evidence="6">
    <location>
        <begin position="19"/>
        <end position="127"/>
    </location>
</feature>
<keyword evidence="2 3" id="KW-0326">Glycosidase</keyword>
<comment type="similarity">
    <text evidence="3">Belongs to the glycosyl hydrolase 32 family.</text>
</comment>
<dbReference type="Proteomes" id="UP001196873">
    <property type="component" value="Unassembled WGS sequence"/>
</dbReference>
<accession>A0AAW4NLD8</accession>
<feature type="domain" description="Glycosyl hydrolase family 32 C-terminal" evidence="5">
    <location>
        <begin position="433"/>
        <end position="551"/>
    </location>
</feature>
<comment type="caution">
    <text evidence="7">The sequence shown here is derived from an EMBL/GenBank/DDBJ whole genome shotgun (WGS) entry which is preliminary data.</text>
</comment>
<dbReference type="RefSeq" id="WP_219427230.1">
    <property type="nucleotide sequence ID" value="NZ_JAHXRD010000002.1"/>
</dbReference>
<dbReference type="Pfam" id="PF08244">
    <property type="entry name" value="Glyco_hydro_32C"/>
    <property type="match status" value="1"/>
</dbReference>
<sequence length="563" mass="63377">MMITQAFSQSVPMKISALSDNHVLVSLTPEQRYLLLPIEEDEAQAALKVIVDNEVVETLNVKLAADHIDYSVPLDLGRYTNKPVLLDVTFHNERHSTGDVKDFTAWKAMQSVAHFDTKNREKYRPLYHHTPLWGWMNDPNGMFYKDGVWHLYFQYNPYGSQWENMTWGHSTSKDLVHWTFEGCPIRPDGLGTIFSGSAVVDKTNSAGMGKDAVVAFYTSAGTSQVQSLAHSSDNGMSFTKYDGNPILTDRIPDFRDPKVFWNADLNAWNLILAAGQQMNIYSSKDLKNWTFESAFGREYGNHDGVWECPDLMKLPVEGTKEAKWLLLCNINPGGPFGGSATQYFVGSFDGHKFVCESQPNVTKWMDYGKDHYATVTFDNAPDNRRVALAWMSNWQYGNQVPTQQFRSANSVPRDLGLFVDQGETYVSVTPSRELLALRGDKVSHPTAACEILIDLRSQAQPTTITLSNAHHEQVVMTYQPKDHTFSMDRTASGITDFSNHFKAITIAPTHGKLTQLRLFIDKCSVEAFDASGRMAMTNLVFPRVPYDKLTVSKGARVTIYDLK</sequence>
<dbReference type="Pfam" id="PF00251">
    <property type="entry name" value="Glyco_hydro_32N"/>
    <property type="match status" value="1"/>
</dbReference>
<dbReference type="InterPro" id="IPR013148">
    <property type="entry name" value="Glyco_hydro_32_N"/>
</dbReference>
<evidence type="ECO:0000313" key="8">
    <source>
        <dbReference type="Proteomes" id="UP001196873"/>
    </source>
</evidence>
<dbReference type="CDD" id="cd18622">
    <property type="entry name" value="GH32_Inu-like"/>
    <property type="match status" value="1"/>
</dbReference>
<evidence type="ECO:0000256" key="3">
    <source>
        <dbReference type="RuleBase" id="RU362110"/>
    </source>
</evidence>
<evidence type="ECO:0000313" key="7">
    <source>
        <dbReference type="EMBL" id="MBW4864817.1"/>
    </source>
</evidence>
<keyword evidence="1 3" id="KW-0378">Hydrolase</keyword>
<organism evidence="7 8">
    <name type="scientific">Segatella salivae</name>
    <dbReference type="NCBI Taxonomy" id="228604"/>
    <lineage>
        <taxon>Bacteria</taxon>
        <taxon>Pseudomonadati</taxon>
        <taxon>Bacteroidota</taxon>
        <taxon>Bacteroidia</taxon>
        <taxon>Bacteroidales</taxon>
        <taxon>Prevotellaceae</taxon>
        <taxon>Segatella</taxon>
    </lineage>
</organism>
<dbReference type="PANTHER" id="PTHR42800">
    <property type="entry name" value="EXOINULINASE INUD (AFU_ORTHOLOGUE AFUA_5G00480)"/>
    <property type="match status" value="1"/>
</dbReference>
<dbReference type="InterPro" id="IPR001362">
    <property type="entry name" value="Glyco_hydro_32"/>
</dbReference>
<dbReference type="SMART" id="SM00640">
    <property type="entry name" value="Glyco_32"/>
    <property type="match status" value="1"/>
</dbReference>
<gene>
    <name evidence="7" type="ORF">KZY68_02030</name>
</gene>
<dbReference type="GO" id="GO:0004575">
    <property type="term" value="F:sucrose alpha-glucosidase activity"/>
    <property type="evidence" value="ECO:0007669"/>
    <property type="project" value="TreeGrafter"/>
</dbReference>
<dbReference type="GO" id="GO:0005737">
    <property type="term" value="C:cytoplasm"/>
    <property type="evidence" value="ECO:0007669"/>
    <property type="project" value="TreeGrafter"/>
</dbReference>
<dbReference type="Pfam" id="PF16352">
    <property type="entry name" value="DUF4980"/>
    <property type="match status" value="1"/>
</dbReference>
<dbReference type="EMBL" id="JAHXRF010000002">
    <property type="protein sequence ID" value="MBW4864817.1"/>
    <property type="molecule type" value="Genomic_DNA"/>
</dbReference>
<evidence type="ECO:0000256" key="1">
    <source>
        <dbReference type="ARBA" id="ARBA00022801"/>
    </source>
</evidence>